<feature type="transmembrane region" description="Helical" evidence="10">
    <location>
        <begin position="1555"/>
        <end position="1580"/>
    </location>
</feature>
<dbReference type="InterPro" id="IPR023214">
    <property type="entry name" value="HAD_sf"/>
</dbReference>
<dbReference type="InterPro" id="IPR001757">
    <property type="entry name" value="P_typ_ATPase"/>
</dbReference>
<evidence type="ECO:0000256" key="7">
    <source>
        <dbReference type="ARBA" id="ARBA00022989"/>
    </source>
</evidence>
<feature type="domain" description="P-type ATPase N-terminal" evidence="11">
    <location>
        <begin position="61"/>
        <end position="119"/>
    </location>
</feature>
<dbReference type="PANTHER" id="PTHR24092">
    <property type="entry name" value="PROBABLE PHOSPHOLIPID-TRANSPORTING ATPASE"/>
    <property type="match status" value="1"/>
</dbReference>
<dbReference type="InterPro" id="IPR008250">
    <property type="entry name" value="ATPase_P-typ_transduc_dom_A_sf"/>
</dbReference>
<feature type="transmembrane region" description="Helical" evidence="10">
    <location>
        <begin position="1738"/>
        <end position="1758"/>
    </location>
</feature>
<keyword evidence="5" id="KW-0479">Metal-binding</keyword>
<dbReference type="Gene3D" id="1.20.1110.10">
    <property type="entry name" value="Calcium-transporting ATPase, transmembrane domain"/>
    <property type="match status" value="1"/>
</dbReference>
<keyword evidence="4 10" id="KW-0812">Transmembrane</keyword>
<dbReference type="Pfam" id="PF13246">
    <property type="entry name" value="Cation_ATPase"/>
    <property type="match status" value="1"/>
</dbReference>
<dbReference type="OrthoDB" id="377733at2759"/>
<feature type="region of interest" description="Disordered" evidence="9">
    <location>
        <begin position="935"/>
        <end position="956"/>
    </location>
</feature>
<feature type="compositionally biased region" description="Basic residues" evidence="9">
    <location>
        <begin position="1802"/>
        <end position="1818"/>
    </location>
</feature>
<dbReference type="Pfam" id="PF16212">
    <property type="entry name" value="PhoLip_ATPase_C"/>
    <property type="match status" value="1"/>
</dbReference>
<dbReference type="EMBL" id="JANBOJ010000186">
    <property type="protein sequence ID" value="KAJ1721254.1"/>
    <property type="molecule type" value="Genomic_DNA"/>
</dbReference>
<dbReference type="Gene3D" id="2.70.150.10">
    <property type="entry name" value="Calcium-transporting ATPase, cytoplasmic transduction domain A"/>
    <property type="match status" value="1"/>
</dbReference>
<comment type="caution">
    <text evidence="13">The sequence shown here is derived from an EMBL/GenBank/DDBJ whole genome shotgun (WGS) entry which is preliminary data.</text>
</comment>
<dbReference type="SUPFAM" id="SSF56784">
    <property type="entry name" value="HAD-like"/>
    <property type="match status" value="1"/>
</dbReference>
<feature type="transmembrane region" description="Helical" evidence="10">
    <location>
        <begin position="1586"/>
        <end position="1604"/>
    </location>
</feature>
<accession>A0A9W8CQ18</accession>
<name>A0A9W8CQ18_9FUNG</name>
<evidence type="ECO:0000313" key="14">
    <source>
        <dbReference type="Proteomes" id="UP001149813"/>
    </source>
</evidence>
<evidence type="ECO:0000256" key="5">
    <source>
        <dbReference type="ARBA" id="ARBA00022723"/>
    </source>
</evidence>
<feature type="transmembrane region" description="Helical" evidence="10">
    <location>
        <begin position="1699"/>
        <end position="1718"/>
    </location>
</feature>
<evidence type="ECO:0000256" key="1">
    <source>
        <dbReference type="ARBA" id="ARBA00004141"/>
    </source>
</evidence>
<evidence type="ECO:0000313" key="13">
    <source>
        <dbReference type="EMBL" id="KAJ1721254.1"/>
    </source>
</evidence>
<dbReference type="GO" id="GO:0046872">
    <property type="term" value="F:metal ion binding"/>
    <property type="evidence" value="ECO:0007669"/>
    <property type="project" value="UniProtKB-KW"/>
</dbReference>
<evidence type="ECO:0000256" key="9">
    <source>
        <dbReference type="SAM" id="MobiDB-lite"/>
    </source>
</evidence>
<feature type="transmembrane region" description="Helical" evidence="10">
    <location>
        <begin position="95"/>
        <end position="113"/>
    </location>
</feature>
<dbReference type="GO" id="GO:0012505">
    <property type="term" value="C:endomembrane system"/>
    <property type="evidence" value="ECO:0007669"/>
    <property type="project" value="UniProtKB-SubCell"/>
</dbReference>
<evidence type="ECO:0000256" key="4">
    <source>
        <dbReference type="ARBA" id="ARBA00022692"/>
    </source>
</evidence>
<dbReference type="Gene3D" id="3.40.50.1000">
    <property type="entry name" value="HAD superfamily/HAD-like"/>
    <property type="match status" value="3"/>
</dbReference>
<dbReference type="PANTHER" id="PTHR24092:SF180">
    <property type="entry name" value="PHOSPHOLIPID-TRANSPORTING ATPASE DNF1-RELATED"/>
    <property type="match status" value="1"/>
</dbReference>
<evidence type="ECO:0000256" key="2">
    <source>
        <dbReference type="ARBA" id="ARBA00004308"/>
    </source>
</evidence>
<feature type="transmembrane region" description="Helical" evidence="10">
    <location>
        <begin position="565"/>
        <end position="587"/>
    </location>
</feature>
<feature type="region of interest" description="Disordered" evidence="9">
    <location>
        <begin position="1359"/>
        <end position="1381"/>
    </location>
</feature>
<feature type="region of interest" description="Disordered" evidence="9">
    <location>
        <begin position="701"/>
        <end position="725"/>
    </location>
</feature>
<dbReference type="NCBIfam" id="TIGR01494">
    <property type="entry name" value="ATPase_P-type"/>
    <property type="match status" value="1"/>
</dbReference>
<gene>
    <name evidence="13" type="ORF">LPJ53_004211</name>
</gene>
<protein>
    <recommendedName>
        <fullName evidence="15">P-type phospholipid transporter</fullName>
    </recommendedName>
</protein>
<feature type="region of interest" description="Disordered" evidence="9">
    <location>
        <begin position="1798"/>
        <end position="1818"/>
    </location>
</feature>
<feature type="compositionally biased region" description="Polar residues" evidence="9">
    <location>
        <begin position="1359"/>
        <end position="1368"/>
    </location>
</feature>
<dbReference type="InterPro" id="IPR023298">
    <property type="entry name" value="ATPase_P-typ_TM_dom_sf"/>
</dbReference>
<dbReference type="InterPro" id="IPR036412">
    <property type="entry name" value="HAD-like_sf"/>
</dbReference>
<evidence type="ECO:0000256" key="6">
    <source>
        <dbReference type="ARBA" id="ARBA00022842"/>
    </source>
</evidence>
<evidence type="ECO:0000256" key="3">
    <source>
        <dbReference type="ARBA" id="ARBA00022448"/>
    </source>
</evidence>
<keyword evidence="8 10" id="KW-0472">Membrane</keyword>
<sequence>MSDSSETASVGAPVPRYKRAFKGMARIFSETKDESGVRKAVANMPPRKIFVNTDIPEDELAAHAQHFCTNAITTSQYTLLNFLPKNLSRQFRRVANIYFLVLTILQLISYFAVGSRFLTVVPIILVLAITAIKDAFEDWRRHISDRHFNETPTRLVRNLRNYNLLWQDQQADVAAGSRMHRLRIKLARRTNRRTWYNQIPHDWEESQNPVDAAKPPVLEEQAKWRNVRVGDFIVLKTGDPAPSDMLVLATSADDNGCYVETKNLDGETNLKPRAALAETSGVRDPDGASRLRALVEVDAPSSNMTKLNGSIRIFSTPVVPEPENADAAGPLGAGVDRYLQGTVAGDQSGRTPSPSPFQTVVSPTAAHHRRLSSINTADNSYEMRMLSPRQAVPFRQSPLAQLNTKAALPSHFGADDQPAAYDPAHTMVASAPLSAAEGTAPAMVSNDEIQLGKSLPDDVDYGSDPIQVPFSISNVLLRGMTLRNTDWIVGIVLYTGDQTKIVLNSGPTPYKRSRIERMMNIQVLMSFGFVFVTSFIVALVGGLKYAKPEQHYSLYVDTSMAKGTYGFALFWSAMIMLQNIIPIALYVSIEFVKSWHAYWIYQDINMFYEPTEQRCIARNWNISDDLGQVSYIFSDKTGTLTRNVMDFRMCSINGTIYGKQLPGDELDVVKGRMAQEEVDRNNPPEGGANPFFMEIQDDDDDEAYGRMRPSTNTSVLSNGTSQYDHSPLISTTDAPAGRYDVQATTTTSAASPGEYVAKPVPIGAQRSRARTIQPLSQEEMQTKRKQMIASYLSAMRKVFDPKYVEIGDETTGDGGAYTFVDPQIFYDMKPEVAPPNKVRAPQTTDEAGMPLAPHMIRRIGSHRSISNGFDVDPLRQRDMVDLFLTELATCHSVVVEKSFQKHISTGDDDDKSTLRRLTRIFHNRSGSKRITDIVRHKRHRSRHHGRTDSVATNASVGEGVEWVPSVEGANPAAEASYTSLTDDPASPVSAGFNIEPSRDSVLGAGSRPMTSSGADSPVAKDLSKLAYSAESPDEGALVRAAKNFGYTFLGRVKNTIYLDVRGQRQQYEVLDTIDFNSTRKRMTSIMRRPAPHNDIILFSKGADNVMIERLSRLPATGEGHAPFESREDLAFERVMRERTFNQIDEFANAGLRTLMLCYRKLTENEWVRWSARYHAALGSVEEDRDDQIAAIAAEMECDLRIVGATAIEDKLQELVPDTIASLRAAGIKIWVLTGDKMETAINIGFAANLLTKEMELWTINSSSGTDKILSRFHLIARIMREMAANDAAQVGASPSTHHQQARASSVSLGAEDTRALGSVSYKIGRAKKFLNIRHTLRFKHGQRNDGSMPRPPAMPFDYQTTDAPSETVTPEPPSQSAGGVHAKFPQLDDDEATPEVVRQSIDYLRRHNSINEVSQITGDIDAKAAAAYQPLNALVIDGAALSIVMGDPECRALLLEIAPLFKSVVCCRASPLQKAEVVKLIKDGLDLVTLAIGDGANDVSMIQTADIGVAISGEEGLQASMASDYTVGRFHFLQNLLLVHGLYDYLRMSEMILSFFYKNVIWAMVPFWYSIYCAFSANVFYDLSYIQLYNVIFTVAPVVILGCVDKPFNYKTAMTYVAVYADGIHNRYFQWWRYYMYVVDGVYQSVVCFFTFYLFTYTSDVQNHDGRTWGRSDLSTGPTVAVVIAASLCVGFNSWQWNWLMAAAITFSIVVCILYIAISSAVRYYSLQGVATSVMATIEFWFGVMIAVVVALLPRFTVRSWQKLNRPRDLDIIREIKVLHRPWYGQVFVDSDSPVEFPAKDPKHHRAHLPKHKAQQQQ</sequence>
<keyword evidence="6" id="KW-0460">Magnesium</keyword>
<evidence type="ECO:0008006" key="15">
    <source>
        <dbReference type="Google" id="ProtNLM"/>
    </source>
</evidence>
<feature type="transmembrane region" description="Helical" evidence="10">
    <location>
        <begin position="1634"/>
        <end position="1655"/>
    </location>
</feature>
<dbReference type="InterPro" id="IPR032630">
    <property type="entry name" value="P_typ_ATPase_c"/>
</dbReference>
<dbReference type="PROSITE" id="PS00154">
    <property type="entry name" value="ATPASE_E1_E2"/>
    <property type="match status" value="1"/>
</dbReference>
<feature type="transmembrane region" description="Helical" evidence="10">
    <location>
        <begin position="521"/>
        <end position="545"/>
    </location>
</feature>
<evidence type="ECO:0000259" key="11">
    <source>
        <dbReference type="Pfam" id="PF16209"/>
    </source>
</evidence>
<dbReference type="InterPro" id="IPR023299">
    <property type="entry name" value="ATPase_P-typ_cyto_dom_N"/>
</dbReference>
<dbReference type="InterPro" id="IPR032631">
    <property type="entry name" value="P-type_ATPase_N"/>
</dbReference>
<evidence type="ECO:0000256" key="10">
    <source>
        <dbReference type="SAM" id="Phobius"/>
    </source>
</evidence>
<evidence type="ECO:0000259" key="12">
    <source>
        <dbReference type="Pfam" id="PF16212"/>
    </source>
</evidence>
<feature type="domain" description="P-type ATPase C-terminal" evidence="12">
    <location>
        <begin position="1521"/>
        <end position="1767"/>
    </location>
</feature>
<comment type="subcellular location">
    <subcellularLocation>
        <location evidence="2">Endomembrane system</location>
    </subcellularLocation>
    <subcellularLocation>
        <location evidence="1">Membrane</location>
        <topology evidence="1">Multi-pass membrane protein</topology>
    </subcellularLocation>
</comment>
<dbReference type="InterPro" id="IPR018303">
    <property type="entry name" value="ATPase_P-typ_P_site"/>
</dbReference>
<dbReference type="GO" id="GO:0140326">
    <property type="term" value="F:ATPase-coupled intramembrane lipid transporter activity"/>
    <property type="evidence" value="ECO:0007669"/>
    <property type="project" value="TreeGrafter"/>
</dbReference>
<reference evidence="13" key="1">
    <citation type="submission" date="2022-07" db="EMBL/GenBank/DDBJ databases">
        <title>Phylogenomic reconstructions and comparative analyses of Kickxellomycotina fungi.</title>
        <authorList>
            <person name="Reynolds N.K."/>
            <person name="Stajich J.E."/>
            <person name="Barry K."/>
            <person name="Grigoriev I.V."/>
            <person name="Crous P."/>
            <person name="Smith M.E."/>
        </authorList>
    </citation>
    <scope>NUCLEOTIDE SEQUENCE</scope>
    <source>
        <strain evidence="13">NBRC 32514</strain>
    </source>
</reference>
<proteinExistence type="predicted"/>
<dbReference type="Gene3D" id="3.40.1110.10">
    <property type="entry name" value="Calcium-transporting ATPase, cytoplasmic domain N"/>
    <property type="match status" value="2"/>
</dbReference>
<feature type="region of interest" description="Disordered" evidence="9">
    <location>
        <begin position="973"/>
        <end position="1017"/>
    </location>
</feature>
<dbReference type="SUPFAM" id="SSF81660">
    <property type="entry name" value="Metal cation-transporting ATPase, ATP-binding domain N"/>
    <property type="match status" value="1"/>
</dbReference>
<keyword evidence="7 10" id="KW-1133">Transmembrane helix</keyword>
<keyword evidence="3" id="KW-0813">Transport</keyword>
<feature type="transmembrane region" description="Helical" evidence="10">
    <location>
        <begin position="1675"/>
        <end position="1692"/>
    </location>
</feature>
<dbReference type="GO" id="GO:0016887">
    <property type="term" value="F:ATP hydrolysis activity"/>
    <property type="evidence" value="ECO:0007669"/>
    <property type="project" value="InterPro"/>
</dbReference>
<dbReference type="SUPFAM" id="SSF81653">
    <property type="entry name" value="Calcium ATPase, transduction domain A"/>
    <property type="match status" value="1"/>
</dbReference>
<organism evidence="13 14">
    <name type="scientific">Coemansia erecta</name>
    <dbReference type="NCBI Taxonomy" id="147472"/>
    <lineage>
        <taxon>Eukaryota</taxon>
        <taxon>Fungi</taxon>
        <taxon>Fungi incertae sedis</taxon>
        <taxon>Zoopagomycota</taxon>
        <taxon>Kickxellomycotina</taxon>
        <taxon>Kickxellomycetes</taxon>
        <taxon>Kickxellales</taxon>
        <taxon>Kickxellaceae</taxon>
        <taxon>Coemansia</taxon>
    </lineage>
</organism>
<dbReference type="Pfam" id="PF16209">
    <property type="entry name" value="PhoLip_ATPase_N"/>
    <property type="match status" value="1"/>
</dbReference>
<feature type="compositionally biased region" description="Polar residues" evidence="9">
    <location>
        <begin position="709"/>
        <end position="725"/>
    </location>
</feature>
<dbReference type="GO" id="GO:0045332">
    <property type="term" value="P:phospholipid translocation"/>
    <property type="evidence" value="ECO:0007669"/>
    <property type="project" value="TreeGrafter"/>
</dbReference>
<dbReference type="GO" id="GO:0005886">
    <property type="term" value="C:plasma membrane"/>
    <property type="evidence" value="ECO:0007669"/>
    <property type="project" value="TreeGrafter"/>
</dbReference>
<dbReference type="SUPFAM" id="SSF81665">
    <property type="entry name" value="Calcium ATPase, transmembrane domain M"/>
    <property type="match status" value="1"/>
</dbReference>
<keyword evidence="14" id="KW-1185">Reference proteome</keyword>
<dbReference type="GO" id="GO:0005524">
    <property type="term" value="F:ATP binding"/>
    <property type="evidence" value="ECO:0007669"/>
    <property type="project" value="InterPro"/>
</dbReference>
<evidence type="ECO:0000256" key="8">
    <source>
        <dbReference type="ARBA" id="ARBA00023136"/>
    </source>
</evidence>
<dbReference type="Proteomes" id="UP001149813">
    <property type="component" value="Unassembled WGS sequence"/>
</dbReference>
<feature type="compositionally biased region" description="Basic residues" evidence="9">
    <location>
        <begin position="935"/>
        <end position="945"/>
    </location>
</feature>